<dbReference type="Proteomes" id="UP001201217">
    <property type="component" value="Unassembled WGS sequence"/>
</dbReference>
<keyword evidence="3" id="KW-1185">Reference proteome</keyword>
<evidence type="ECO:0000313" key="3">
    <source>
        <dbReference type="Proteomes" id="UP001201217"/>
    </source>
</evidence>
<feature type="transmembrane region" description="Helical" evidence="1">
    <location>
        <begin position="49"/>
        <end position="69"/>
    </location>
</feature>
<reference evidence="2 3" key="1">
    <citation type="submission" date="2022-01" db="EMBL/GenBank/DDBJ databases">
        <title>Maritalea mediterranea sp. nov., isolated from marine plastic residues from the Malva-rosa beach (Valencia, Spain).</title>
        <authorList>
            <person name="Vidal-Verdu A."/>
            <person name="Molina-Menor E."/>
            <person name="Pascual J."/>
            <person name="Pereto J."/>
            <person name="Porcar M."/>
        </authorList>
    </citation>
    <scope>NUCLEOTIDE SEQUENCE [LARGE SCALE GENOMIC DNA]</scope>
    <source>
        <strain evidence="2 3">P4.10X</strain>
    </source>
</reference>
<accession>A0ABS9EAI4</accession>
<sequence>MYNYPKYEKRSRDHKFLSAIGYVGFIERLADSQLAEGLQKPWARRVTSIAFILGATGIGMATGAIVYAADKGWSMWPFFMVIPLAVFVAWLAEVAMVIQINRAMFKHFDERMEQVYLDARASAHGLAVIIMALVLLSAPMIFVTIQELDLAFAIYVSIALPAWVVVATGPHIVLSWTLGAATDPNFEDDQ</sequence>
<keyword evidence="1" id="KW-0812">Transmembrane</keyword>
<evidence type="ECO:0000256" key="1">
    <source>
        <dbReference type="SAM" id="Phobius"/>
    </source>
</evidence>
<feature type="transmembrane region" description="Helical" evidence="1">
    <location>
        <begin position="121"/>
        <end position="145"/>
    </location>
</feature>
<organism evidence="2 3">
    <name type="scientific">Maritalea mediterranea</name>
    <dbReference type="NCBI Taxonomy" id="2909667"/>
    <lineage>
        <taxon>Bacteria</taxon>
        <taxon>Pseudomonadati</taxon>
        <taxon>Pseudomonadota</taxon>
        <taxon>Alphaproteobacteria</taxon>
        <taxon>Hyphomicrobiales</taxon>
        <taxon>Devosiaceae</taxon>
        <taxon>Maritalea</taxon>
    </lineage>
</organism>
<gene>
    <name evidence="2" type="ORF">L1I42_15385</name>
</gene>
<feature type="transmembrane region" description="Helical" evidence="1">
    <location>
        <begin position="75"/>
        <end position="100"/>
    </location>
</feature>
<name>A0ABS9EAI4_9HYPH</name>
<evidence type="ECO:0008006" key="4">
    <source>
        <dbReference type="Google" id="ProtNLM"/>
    </source>
</evidence>
<feature type="transmembrane region" description="Helical" evidence="1">
    <location>
        <begin position="151"/>
        <end position="174"/>
    </location>
</feature>
<dbReference type="EMBL" id="JAKGTI010000004">
    <property type="protein sequence ID" value="MCF4099878.1"/>
    <property type="molecule type" value="Genomic_DNA"/>
</dbReference>
<comment type="caution">
    <text evidence="2">The sequence shown here is derived from an EMBL/GenBank/DDBJ whole genome shotgun (WGS) entry which is preliminary data.</text>
</comment>
<keyword evidence="1" id="KW-0472">Membrane</keyword>
<keyword evidence="1" id="KW-1133">Transmembrane helix</keyword>
<dbReference type="RefSeq" id="WP_236115627.1">
    <property type="nucleotide sequence ID" value="NZ_JAKGTI010000004.1"/>
</dbReference>
<evidence type="ECO:0000313" key="2">
    <source>
        <dbReference type="EMBL" id="MCF4099878.1"/>
    </source>
</evidence>
<proteinExistence type="predicted"/>
<protein>
    <recommendedName>
        <fullName evidence="4">DUF2189 domain-containing protein</fullName>
    </recommendedName>
</protein>